<gene>
    <name evidence="8" type="ORF">GCM10010469_01300</name>
</gene>
<dbReference type="InterPro" id="IPR013766">
    <property type="entry name" value="Thioredoxin_domain"/>
</dbReference>
<dbReference type="Pfam" id="PF00578">
    <property type="entry name" value="AhpC-TSA"/>
    <property type="match status" value="1"/>
</dbReference>
<dbReference type="PROSITE" id="PS51257">
    <property type="entry name" value="PROKAR_LIPOPROTEIN"/>
    <property type="match status" value="1"/>
</dbReference>
<keyword evidence="6" id="KW-0732">Signal</keyword>
<dbReference type="SUPFAM" id="SSF52833">
    <property type="entry name" value="Thioredoxin-like"/>
    <property type="match status" value="1"/>
</dbReference>
<dbReference type="InterPro" id="IPR017937">
    <property type="entry name" value="Thioredoxin_CS"/>
</dbReference>
<keyword evidence="3" id="KW-0735">Signal-anchor</keyword>
<evidence type="ECO:0000256" key="4">
    <source>
        <dbReference type="ARBA" id="ARBA00023157"/>
    </source>
</evidence>
<dbReference type="CDD" id="cd02966">
    <property type="entry name" value="TlpA_like_family"/>
    <property type="match status" value="1"/>
</dbReference>
<evidence type="ECO:0000256" key="1">
    <source>
        <dbReference type="ARBA" id="ARBA00004196"/>
    </source>
</evidence>
<feature type="domain" description="Thioredoxin" evidence="7">
    <location>
        <begin position="55"/>
        <end position="198"/>
    </location>
</feature>
<organism evidence="8 9">
    <name type="scientific">Streptomyces labedae</name>
    <dbReference type="NCBI Taxonomy" id="285569"/>
    <lineage>
        <taxon>Bacteria</taxon>
        <taxon>Bacillati</taxon>
        <taxon>Actinomycetota</taxon>
        <taxon>Actinomycetes</taxon>
        <taxon>Kitasatosporales</taxon>
        <taxon>Streptomycetaceae</taxon>
        <taxon>Streptomyces</taxon>
    </lineage>
</organism>
<proteinExistence type="predicted"/>
<evidence type="ECO:0000256" key="2">
    <source>
        <dbReference type="ARBA" id="ARBA00022748"/>
    </source>
</evidence>
<name>A0ABP6QSI6_9ACTN</name>
<dbReference type="PANTHER" id="PTHR42852:SF6">
    <property type="entry name" value="THIOL:DISULFIDE INTERCHANGE PROTEIN DSBE"/>
    <property type="match status" value="1"/>
</dbReference>
<evidence type="ECO:0000259" key="7">
    <source>
        <dbReference type="PROSITE" id="PS51352"/>
    </source>
</evidence>
<dbReference type="PANTHER" id="PTHR42852">
    <property type="entry name" value="THIOL:DISULFIDE INTERCHANGE PROTEIN DSBE"/>
    <property type="match status" value="1"/>
</dbReference>
<evidence type="ECO:0000313" key="8">
    <source>
        <dbReference type="EMBL" id="GAA3245854.1"/>
    </source>
</evidence>
<sequence length="200" mass="21346">MRSTPAGAGARIPRRAAALSLVLAALAAAGCTTQSDDAPPSTAKAADRQLLQIPAADRQAAPDVRGETLTGEQTALADYRGKIVVINVWGSWCAPCRAEAPYLKKVFEDTRGQGVAFLGINTRDATKTNARNFEKEFGVTYPSLWDPAGRQLLKFKGTISPSAIPSTVVIDREGRIAARALKALSETELRKMIDPVLKEG</sequence>
<dbReference type="InterPro" id="IPR000866">
    <property type="entry name" value="AhpC/TSA"/>
</dbReference>
<dbReference type="Gene3D" id="3.40.30.10">
    <property type="entry name" value="Glutaredoxin"/>
    <property type="match status" value="1"/>
</dbReference>
<dbReference type="PROSITE" id="PS00194">
    <property type="entry name" value="THIOREDOXIN_1"/>
    <property type="match status" value="1"/>
</dbReference>
<feature type="chain" id="PRO_5045277354" description="Thioredoxin domain-containing protein" evidence="6">
    <location>
        <begin position="28"/>
        <end position="200"/>
    </location>
</feature>
<comment type="subcellular location">
    <subcellularLocation>
        <location evidence="1">Cell envelope</location>
    </subcellularLocation>
</comment>
<keyword evidence="3" id="KW-0812">Transmembrane</keyword>
<dbReference type="RefSeq" id="WP_346150390.1">
    <property type="nucleotide sequence ID" value="NZ_BAAAUW010000001.1"/>
</dbReference>
<evidence type="ECO:0000256" key="6">
    <source>
        <dbReference type="SAM" id="SignalP"/>
    </source>
</evidence>
<keyword evidence="5" id="KW-0676">Redox-active center</keyword>
<comment type="caution">
    <text evidence="8">The sequence shown here is derived from an EMBL/GenBank/DDBJ whole genome shotgun (WGS) entry which is preliminary data.</text>
</comment>
<keyword evidence="9" id="KW-1185">Reference proteome</keyword>
<feature type="signal peptide" evidence="6">
    <location>
        <begin position="1"/>
        <end position="27"/>
    </location>
</feature>
<dbReference type="InterPro" id="IPR050553">
    <property type="entry name" value="Thioredoxin_ResA/DsbE_sf"/>
</dbReference>
<dbReference type="InterPro" id="IPR036249">
    <property type="entry name" value="Thioredoxin-like_sf"/>
</dbReference>
<keyword evidence="4" id="KW-1015">Disulfide bond</keyword>
<keyword evidence="2" id="KW-0201">Cytochrome c-type biogenesis</keyword>
<dbReference type="PROSITE" id="PS51352">
    <property type="entry name" value="THIOREDOXIN_2"/>
    <property type="match status" value="1"/>
</dbReference>
<dbReference type="Proteomes" id="UP001500728">
    <property type="component" value="Unassembled WGS sequence"/>
</dbReference>
<reference evidence="9" key="1">
    <citation type="journal article" date="2019" name="Int. J. Syst. Evol. Microbiol.">
        <title>The Global Catalogue of Microorganisms (GCM) 10K type strain sequencing project: providing services to taxonomists for standard genome sequencing and annotation.</title>
        <authorList>
            <consortium name="The Broad Institute Genomics Platform"/>
            <consortium name="The Broad Institute Genome Sequencing Center for Infectious Disease"/>
            <person name="Wu L."/>
            <person name="Ma J."/>
        </authorList>
    </citation>
    <scope>NUCLEOTIDE SEQUENCE [LARGE SCALE GENOMIC DNA]</scope>
    <source>
        <strain evidence="9">JCM 9381</strain>
    </source>
</reference>
<evidence type="ECO:0000256" key="5">
    <source>
        <dbReference type="ARBA" id="ARBA00023284"/>
    </source>
</evidence>
<accession>A0ABP6QSI6</accession>
<protein>
    <recommendedName>
        <fullName evidence="7">Thioredoxin domain-containing protein</fullName>
    </recommendedName>
</protein>
<evidence type="ECO:0000256" key="3">
    <source>
        <dbReference type="ARBA" id="ARBA00022968"/>
    </source>
</evidence>
<dbReference type="EMBL" id="BAAAUW010000001">
    <property type="protein sequence ID" value="GAA3245854.1"/>
    <property type="molecule type" value="Genomic_DNA"/>
</dbReference>
<evidence type="ECO:0000313" key="9">
    <source>
        <dbReference type="Proteomes" id="UP001500728"/>
    </source>
</evidence>